<organism evidence="4">
    <name type="scientific">Nippostrongylus brasiliensis</name>
    <name type="common">Rat hookworm</name>
    <dbReference type="NCBI Taxonomy" id="27835"/>
    <lineage>
        <taxon>Eukaryota</taxon>
        <taxon>Metazoa</taxon>
        <taxon>Ecdysozoa</taxon>
        <taxon>Nematoda</taxon>
        <taxon>Chromadorea</taxon>
        <taxon>Rhabditida</taxon>
        <taxon>Rhabditina</taxon>
        <taxon>Rhabditomorpha</taxon>
        <taxon>Strongyloidea</taxon>
        <taxon>Heligmosomidae</taxon>
        <taxon>Nippostrongylus</taxon>
    </lineage>
</organism>
<protein>
    <submittedName>
        <fullName evidence="4">FBA_3 domain-containing protein</fullName>
    </submittedName>
</protein>
<dbReference type="PANTHER" id="PTHR35373">
    <property type="entry name" value="PROTEIN CBG16894"/>
    <property type="match status" value="1"/>
</dbReference>
<proteinExistence type="predicted"/>
<evidence type="ECO:0000256" key="1">
    <source>
        <dbReference type="SAM" id="MobiDB-lite"/>
    </source>
</evidence>
<dbReference type="WBParaSite" id="NBR_0000286601-mRNA-1">
    <property type="protein sequence ID" value="NBR_0000286601-mRNA-1"/>
    <property type="gene ID" value="NBR_0000286601"/>
</dbReference>
<reference evidence="4" key="1">
    <citation type="submission" date="2017-02" db="UniProtKB">
        <authorList>
            <consortium name="WormBaseParasite"/>
        </authorList>
    </citation>
    <scope>IDENTIFICATION</scope>
</reference>
<gene>
    <name evidence="2" type="ORF">NBR_LOCUS2867</name>
</gene>
<dbReference type="AlphaFoldDB" id="A0A0N4XK14"/>
<name>A0A0N4XK14_NIPBR</name>
<sequence>MESIQQIQPPPYGRTVLRVCVSSDDPQSEESPSDFDKDSGDEPIYEDRFCKITSKDIFVKSYYFPCGSQARLPLEAITNMWFLSREEGPPTISWGSIDGKIWWALNERRCRKAESQNNVVVHEPHHRPRLIGFSVRNKQRFLAAVHAFDGFPVKISSPPI</sequence>
<evidence type="ECO:0000313" key="2">
    <source>
        <dbReference type="EMBL" id="VDL66456.1"/>
    </source>
</evidence>
<feature type="region of interest" description="Disordered" evidence="1">
    <location>
        <begin position="22"/>
        <end position="42"/>
    </location>
</feature>
<evidence type="ECO:0000313" key="4">
    <source>
        <dbReference type="WBParaSite" id="NBR_0000286601-mRNA-1"/>
    </source>
</evidence>
<accession>A0A0N4XK14</accession>
<dbReference type="Proteomes" id="UP000271162">
    <property type="component" value="Unassembled WGS sequence"/>
</dbReference>
<evidence type="ECO:0000313" key="3">
    <source>
        <dbReference type="Proteomes" id="UP000271162"/>
    </source>
</evidence>
<keyword evidence="3" id="KW-1185">Reference proteome</keyword>
<dbReference type="EMBL" id="UYSL01003719">
    <property type="protein sequence ID" value="VDL66456.1"/>
    <property type="molecule type" value="Genomic_DNA"/>
</dbReference>
<reference evidence="2 3" key="2">
    <citation type="submission" date="2018-11" db="EMBL/GenBank/DDBJ databases">
        <authorList>
            <consortium name="Pathogen Informatics"/>
        </authorList>
    </citation>
    <scope>NUCLEOTIDE SEQUENCE [LARGE SCALE GENOMIC DNA]</scope>
</reference>